<evidence type="ECO:0000313" key="4">
    <source>
        <dbReference type="Proteomes" id="UP000245533"/>
    </source>
</evidence>
<evidence type="ECO:0000256" key="1">
    <source>
        <dbReference type="SAM" id="MobiDB-lite"/>
    </source>
</evidence>
<protein>
    <submittedName>
        <fullName evidence="3">Uncharacterized protein</fullName>
    </submittedName>
</protein>
<keyword evidence="4" id="KW-1185">Reference proteome</keyword>
<feature type="transmembrane region" description="Helical" evidence="2">
    <location>
        <begin position="79"/>
        <end position="97"/>
    </location>
</feature>
<evidence type="ECO:0000256" key="2">
    <source>
        <dbReference type="SAM" id="Phobius"/>
    </source>
</evidence>
<accession>A0A316TTS1</accession>
<keyword evidence="2" id="KW-1133">Transmembrane helix</keyword>
<keyword evidence="2" id="KW-0812">Transmembrane</keyword>
<dbReference type="RefSeq" id="WP_109646380.1">
    <property type="nucleotide sequence ID" value="NZ_QGGB01000005.1"/>
</dbReference>
<feature type="region of interest" description="Disordered" evidence="1">
    <location>
        <begin position="130"/>
        <end position="168"/>
    </location>
</feature>
<evidence type="ECO:0000313" key="3">
    <source>
        <dbReference type="EMBL" id="PWN07031.1"/>
    </source>
</evidence>
<dbReference type="OrthoDB" id="1524807at2"/>
<reference evidence="3 4" key="1">
    <citation type="submission" date="2018-05" db="EMBL/GenBank/DDBJ databases">
        <title>Rhodohalobacter halophilus gen. nov., sp. nov., a moderately halophilic member of the family Balneolaceae.</title>
        <authorList>
            <person name="Liu Z.-W."/>
        </authorList>
    </citation>
    <scope>NUCLEOTIDE SEQUENCE [LARGE SCALE GENOMIC DNA]</scope>
    <source>
        <strain evidence="3 4">8A47</strain>
    </source>
</reference>
<dbReference type="Proteomes" id="UP000245533">
    <property type="component" value="Unassembled WGS sequence"/>
</dbReference>
<name>A0A316TTS1_9BACT</name>
<comment type="caution">
    <text evidence="3">The sequence shown here is derived from an EMBL/GenBank/DDBJ whole genome shotgun (WGS) entry which is preliminary data.</text>
</comment>
<sequence length="168" mass="17838">MKQALIGSFAGIAILFALDSFVRVIVAVYSGTDILMFSYSEYGGLMWPVMLTIFAGLTSFLGAMFALTYGRSHKGLTGSVYVLMLIAVRYGQIHLLLPTESLFYPITALILSLGGAFFAWQLLKDKPSAGTVTGQGSAADASGSKPHYHAPESDSSGPDTGSSPDIDR</sequence>
<proteinExistence type="predicted"/>
<feature type="transmembrane region" description="Helical" evidence="2">
    <location>
        <begin position="103"/>
        <end position="123"/>
    </location>
</feature>
<dbReference type="EMBL" id="QGGB01000005">
    <property type="protein sequence ID" value="PWN07031.1"/>
    <property type="molecule type" value="Genomic_DNA"/>
</dbReference>
<feature type="compositionally biased region" description="Low complexity" evidence="1">
    <location>
        <begin position="153"/>
        <end position="168"/>
    </location>
</feature>
<organism evidence="3 4">
    <name type="scientific">Rhodohalobacter mucosus</name>
    <dbReference type="NCBI Taxonomy" id="2079485"/>
    <lineage>
        <taxon>Bacteria</taxon>
        <taxon>Pseudomonadati</taxon>
        <taxon>Balneolota</taxon>
        <taxon>Balneolia</taxon>
        <taxon>Balneolales</taxon>
        <taxon>Balneolaceae</taxon>
        <taxon>Rhodohalobacter</taxon>
    </lineage>
</organism>
<dbReference type="AlphaFoldDB" id="A0A316TTS1"/>
<gene>
    <name evidence="3" type="ORF">DDZ15_07110</name>
</gene>
<keyword evidence="2" id="KW-0472">Membrane</keyword>
<feature type="transmembrane region" description="Helical" evidence="2">
    <location>
        <begin position="46"/>
        <end position="67"/>
    </location>
</feature>